<dbReference type="EnsemblPlants" id="OGLUM11G02410.1">
    <property type="protein sequence ID" value="OGLUM11G02410.1"/>
    <property type="gene ID" value="OGLUM11G02410"/>
</dbReference>
<dbReference type="HOGENOM" id="CLU_1527528_0_0_1"/>
<sequence length="176" mass="18921">MEKKPSMSLTYSRRRLSVHGPGSMLTSCLTVRLKVVKGRRLPKQCHLVPGSPSAKSSEAAGGWWNGGVLGQLSGWWFVEVGRRRGVGAVWWMPRTAICLCGGSELVDGDLQSRLQGPSPVVHRVGNDYVFGRRNLFGALSRMGEGGILDVVTTMVASFSEPRLCGIVVGLAAFGHA</sequence>
<dbReference type="Proteomes" id="UP000026961">
    <property type="component" value="Chromosome 11"/>
</dbReference>
<evidence type="ECO:0000313" key="1">
    <source>
        <dbReference type="EnsemblPlants" id="OGLUM11G02410.1"/>
    </source>
</evidence>
<dbReference type="AlphaFoldDB" id="A0A0E0BF65"/>
<proteinExistence type="predicted"/>
<keyword evidence="2" id="KW-1185">Reference proteome</keyword>
<dbReference type="PROSITE" id="PS51257">
    <property type="entry name" value="PROKAR_LIPOPROTEIN"/>
    <property type="match status" value="1"/>
</dbReference>
<organism evidence="1">
    <name type="scientific">Oryza glumipatula</name>
    <dbReference type="NCBI Taxonomy" id="40148"/>
    <lineage>
        <taxon>Eukaryota</taxon>
        <taxon>Viridiplantae</taxon>
        <taxon>Streptophyta</taxon>
        <taxon>Embryophyta</taxon>
        <taxon>Tracheophyta</taxon>
        <taxon>Spermatophyta</taxon>
        <taxon>Magnoliopsida</taxon>
        <taxon>Liliopsida</taxon>
        <taxon>Poales</taxon>
        <taxon>Poaceae</taxon>
        <taxon>BOP clade</taxon>
        <taxon>Oryzoideae</taxon>
        <taxon>Oryzeae</taxon>
        <taxon>Oryzinae</taxon>
        <taxon>Oryza</taxon>
    </lineage>
</organism>
<name>A0A0E0BF65_9ORYZ</name>
<reference evidence="1" key="2">
    <citation type="submission" date="2018-05" db="EMBL/GenBank/DDBJ databases">
        <title>OgluRS3 (Oryza glumaepatula Reference Sequence Version 3).</title>
        <authorList>
            <person name="Zhang J."/>
            <person name="Kudrna D."/>
            <person name="Lee S."/>
            <person name="Talag J."/>
            <person name="Welchert J."/>
            <person name="Wing R.A."/>
        </authorList>
    </citation>
    <scope>NUCLEOTIDE SEQUENCE [LARGE SCALE GENOMIC DNA]</scope>
</reference>
<dbReference type="Gramene" id="OGLUM11G02410.1">
    <property type="protein sequence ID" value="OGLUM11G02410.1"/>
    <property type="gene ID" value="OGLUM11G02410"/>
</dbReference>
<reference evidence="1" key="1">
    <citation type="submission" date="2015-04" db="UniProtKB">
        <authorList>
            <consortium name="EnsemblPlants"/>
        </authorList>
    </citation>
    <scope>IDENTIFICATION</scope>
</reference>
<evidence type="ECO:0000313" key="2">
    <source>
        <dbReference type="Proteomes" id="UP000026961"/>
    </source>
</evidence>
<accession>A0A0E0BF65</accession>
<protein>
    <submittedName>
        <fullName evidence="1">Uncharacterized protein</fullName>
    </submittedName>
</protein>